<dbReference type="AlphaFoldDB" id="A0A0C9TR78"/>
<dbReference type="HOGENOM" id="CLU_2392066_0_0_1"/>
<keyword evidence="1" id="KW-0472">Membrane</keyword>
<sequence>IGVWGYGMFFDYRLRILCVIPVSEVCLVLVDAPFGLFGYFLVRNVYPHLTVQAEQKVTCLFVIILVILHVAVTLTFMSLFFSYYVIDELAELDP</sequence>
<feature type="non-terminal residue" evidence="2">
    <location>
        <position position="1"/>
    </location>
</feature>
<proteinExistence type="predicted"/>
<keyword evidence="3" id="KW-1185">Reference proteome</keyword>
<organism evidence="2 3">
    <name type="scientific">Sphaerobolus stellatus (strain SS14)</name>
    <dbReference type="NCBI Taxonomy" id="990650"/>
    <lineage>
        <taxon>Eukaryota</taxon>
        <taxon>Fungi</taxon>
        <taxon>Dikarya</taxon>
        <taxon>Basidiomycota</taxon>
        <taxon>Agaricomycotina</taxon>
        <taxon>Agaricomycetes</taxon>
        <taxon>Phallomycetidae</taxon>
        <taxon>Geastrales</taxon>
        <taxon>Sphaerobolaceae</taxon>
        <taxon>Sphaerobolus</taxon>
    </lineage>
</organism>
<accession>A0A0C9TR78</accession>
<reference evidence="2 3" key="1">
    <citation type="submission" date="2014-06" db="EMBL/GenBank/DDBJ databases">
        <title>Evolutionary Origins and Diversification of the Mycorrhizal Mutualists.</title>
        <authorList>
            <consortium name="DOE Joint Genome Institute"/>
            <consortium name="Mycorrhizal Genomics Consortium"/>
            <person name="Kohler A."/>
            <person name="Kuo A."/>
            <person name="Nagy L.G."/>
            <person name="Floudas D."/>
            <person name="Copeland A."/>
            <person name="Barry K.W."/>
            <person name="Cichocki N."/>
            <person name="Veneault-Fourrey C."/>
            <person name="LaButti K."/>
            <person name="Lindquist E.A."/>
            <person name="Lipzen A."/>
            <person name="Lundell T."/>
            <person name="Morin E."/>
            <person name="Murat C."/>
            <person name="Riley R."/>
            <person name="Ohm R."/>
            <person name="Sun H."/>
            <person name="Tunlid A."/>
            <person name="Henrissat B."/>
            <person name="Grigoriev I.V."/>
            <person name="Hibbett D.S."/>
            <person name="Martin F."/>
        </authorList>
    </citation>
    <scope>NUCLEOTIDE SEQUENCE [LARGE SCALE GENOMIC DNA]</scope>
    <source>
        <strain evidence="2 3">SS14</strain>
    </source>
</reference>
<name>A0A0C9TR78_SPHS4</name>
<protein>
    <submittedName>
        <fullName evidence="2">Uncharacterized protein</fullName>
    </submittedName>
</protein>
<feature type="transmembrane region" description="Helical" evidence="1">
    <location>
        <begin position="60"/>
        <end position="86"/>
    </location>
</feature>
<feature type="transmembrane region" description="Helical" evidence="1">
    <location>
        <begin position="14"/>
        <end position="40"/>
    </location>
</feature>
<keyword evidence="1" id="KW-1133">Transmembrane helix</keyword>
<evidence type="ECO:0000313" key="3">
    <source>
        <dbReference type="Proteomes" id="UP000054279"/>
    </source>
</evidence>
<evidence type="ECO:0000313" key="2">
    <source>
        <dbReference type="EMBL" id="KIJ24384.1"/>
    </source>
</evidence>
<dbReference type="Proteomes" id="UP000054279">
    <property type="component" value="Unassembled WGS sequence"/>
</dbReference>
<dbReference type="OrthoDB" id="10256463at2759"/>
<keyword evidence="1" id="KW-0812">Transmembrane</keyword>
<gene>
    <name evidence="2" type="ORF">M422DRAFT_194735</name>
</gene>
<dbReference type="EMBL" id="KN837495">
    <property type="protein sequence ID" value="KIJ24384.1"/>
    <property type="molecule type" value="Genomic_DNA"/>
</dbReference>
<evidence type="ECO:0000256" key="1">
    <source>
        <dbReference type="SAM" id="Phobius"/>
    </source>
</evidence>